<feature type="transmembrane region" description="Helical" evidence="8">
    <location>
        <begin position="522"/>
        <end position="546"/>
    </location>
</feature>
<evidence type="ECO:0000256" key="2">
    <source>
        <dbReference type="ARBA" id="ARBA00022448"/>
    </source>
</evidence>
<gene>
    <name evidence="10" type="ORF">RHGRI_007726</name>
</gene>
<name>A0AAV6KXT2_9ERIC</name>
<feature type="transmembrane region" description="Helical" evidence="8">
    <location>
        <begin position="188"/>
        <end position="208"/>
    </location>
</feature>
<keyword evidence="3 8" id="KW-0812">Transmembrane</keyword>
<keyword evidence="2" id="KW-0813">Transport</keyword>
<protein>
    <recommendedName>
        <fullName evidence="9">Amino acid transporter transmembrane domain-containing protein</fullName>
    </recommendedName>
</protein>
<feature type="transmembrane region" description="Helical" evidence="8">
    <location>
        <begin position="338"/>
        <end position="358"/>
    </location>
</feature>
<evidence type="ECO:0000256" key="1">
    <source>
        <dbReference type="ARBA" id="ARBA00004370"/>
    </source>
</evidence>
<evidence type="ECO:0000256" key="3">
    <source>
        <dbReference type="ARBA" id="ARBA00022692"/>
    </source>
</evidence>
<reference evidence="10" key="1">
    <citation type="submission" date="2020-08" db="EMBL/GenBank/DDBJ databases">
        <title>Plant Genome Project.</title>
        <authorList>
            <person name="Zhang R.-G."/>
        </authorList>
    </citation>
    <scope>NUCLEOTIDE SEQUENCE</scope>
    <source>
        <strain evidence="10">WSP0</strain>
        <tissue evidence="10">Leaf</tissue>
    </source>
</reference>
<dbReference type="Pfam" id="PF01490">
    <property type="entry name" value="Aa_trans"/>
    <property type="match status" value="1"/>
</dbReference>
<comment type="subcellular location">
    <subcellularLocation>
        <location evidence="1">Membrane</location>
    </subcellularLocation>
</comment>
<feature type="domain" description="Amino acid transporter transmembrane" evidence="9">
    <location>
        <begin position="157"/>
        <end position="548"/>
    </location>
</feature>
<organism evidence="10 11">
    <name type="scientific">Rhododendron griersonianum</name>
    <dbReference type="NCBI Taxonomy" id="479676"/>
    <lineage>
        <taxon>Eukaryota</taxon>
        <taxon>Viridiplantae</taxon>
        <taxon>Streptophyta</taxon>
        <taxon>Embryophyta</taxon>
        <taxon>Tracheophyta</taxon>
        <taxon>Spermatophyta</taxon>
        <taxon>Magnoliopsida</taxon>
        <taxon>eudicotyledons</taxon>
        <taxon>Gunneridae</taxon>
        <taxon>Pentapetalae</taxon>
        <taxon>asterids</taxon>
        <taxon>Ericales</taxon>
        <taxon>Ericaceae</taxon>
        <taxon>Ericoideae</taxon>
        <taxon>Rhodoreae</taxon>
        <taxon>Rhododendron</taxon>
    </lineage>
</organism>
<feature type="compositionally biased region" description="Polar residues" evidence="7">
    <location>
        <begin position="1"/>
        <end position="11"/>
    </location>
</feature>
<sequence length="652" mass="71406">MKSSVSEQSLYIESEDEDEEKEFTKGEQEGDDSDTSNDDSTQNQQKSKPDSLNTTWPQSYRQSIDLYSSVPSPNITFLGTPTISRLSGSVLSSSLKRRHTPEIFPYAAKPLLPTVVDEQQRQQRCSSHSLLPPLPSTKASAKKSTKADSHEIPATRQSSYGQAVLNGMNVLCGVGILSTPHAVKEGGWVGISVLFIFAALSYYTGLLLRYCLDSQPGLETYPDIGQAAFGTAGRLTISIILYAELYACCVEHIILESDNLSALFPNAQLNLGAYELNSHHLFAVLTAIAVLPTVWLRDLSVLSYISAGGVIASILVVICLFWVGLVDKISFEQSKGTTLNLTTLPVAIGLYGYCYSGHAVFPNIYTSMEKPSQYPAVLLTSFGICTLMYAGVAVMGYMMFGELTLSQFTLNMPQHLVASKIAVWTTLIHLPNILSTIELAGFAILGNSSEQLNIGINIDSNGSSENASNGCEILESSLIPCLITFKNFPEFSLITSTYALTMTPVAMSLEELIPSNHLKSHIYSILIRTALVISTLVVSLTIPFFGKLSISSSSNRYSRVGDGIHWIFTHNASDLDTSLCLFYEHLEGENNSTSGIAVHIDHSSRCGISGLWNLLLTLSNYKKFELKKLFQSEGNQFRISQTCYYLYGFIPQ</sequence>
<comment type="caution">
    <text evidence="10">The sequence shown here is derived from an EMBL/GenBank/DDBJ whole genome shotgun (WGS) entry which is preliminary data.</text>
</comment>
<keyword evidence="11" id="KW-1185">Reference proteome</keyword>
<evidence type="ECO:0000259" key="9">
    <source>
        <dbReference type="Pfam" id="PF01490"/>
    </source>
</evidence>
<feature type="compositionally biased region" description="Low complexity" evidence="7">
    <location>
        <begin position="126"/>
        <end position="139"/>
    </location>
</feature>
<feature type="region of interest" description="Disordered" evidence="7">
    <location>
        <begin position="1"/>
        <end position="56"/>
    </location>
</feature>
<dbReference type="Proteomes" id="UP000823749">
    <property type="component" value="Chromosome 3"/>
</dbReference>
<evidence type="ECO:0000256" key="5">
    <source>
        <dbReference type="ARBA" id="ARBA00022989"/>
    </source>
</evidence>
<evidence type="ECO:0000256" key="6">
    <source>
        <dbReference type="ARBA" id="ARBA00023136"/>
    </source>
</evidence>
<evidence type="ECO:0000313" key="11">
    <source>
        <dbReference type="Proteomes" id="UP000823749"/>
    </source>
</evidence>
<keyword evidence="5 8" id="KW-1133">Transmembrane helix</keyword>
<keyword evidence="4" id="KW-0029">Amino-acid transport</keyword>
<feature type="transmembrane region" description="Helical" evidence="8">
    <location>
        <begin position="279"/>
        <end position="296"/>
    </location>
</feature>
<evidence type="ECO:0000256" key="4">
    <source>
        <dbReference type="ARBA" id="ARBA00022970"/>
    </source>
</evidence>
<evidence type="ECO:0000256" key="7">
    <source>
        <dbReference type="SAM" id="MobiDB-lite"/>
    </source>
</evidence>
<keyword evidence="6 8" id="KW-0472">Membrane</keyword>
<dbReference type="PANTHER" id="PTHR48017">
    <property type="entry name" value="OS05G0424000 PROTEIN-RELATED"/>
    <property type="match status" value="1"/>
</dbReference>
<feature type="transmembrane region" description="Helical" evidence="8">
    <location>
        <begin position="378"/>
        <end position="400"/>
    </location>
</feature>
<feature type="region of interest" description="Disordered" evidence="7">
    <location>
        <begin position="118"/>
        <end position="155"/>
    </location>
</feature>
<evidence type="ECO:0000256" key="8">
    <source>
        <dbReference type="SAM" id="Phobius"/>
    </source>
</evidence>
<dbReference type="GO" id="GO:0006865">
    <property type="term" value="P:amino acid transport"/>
    <property type="evidence" value="ECO:0007669"/>
    <property type="project" value="UniProtKB-KW"/>
</dbReference>
<feature type="transmembrane region" description="Helical" evidence="8">
    <location>
        <begin position="302"/>
        <end position="326"/>
    </location>
</feature>
<accession>A0AAV6KXT2</accession>
<dbReference type="GO" id="GO:0016020">
    <property type="term" value="C:membrane"/>
    <property type="evidence" value="ECO:0007669"/>
    <property type="project" value="UniProtKB-SubCell"/>
</dbReference>
<evidence type="ECO:0000313" key="10">
    <source>
        <dbReference type="EMBL" id="KAG5557575.1"/>
    </source>
</evidence>
<dbReference type="InterPro" id="IPR013057">
    <property type="entry name" value="AA_transpt_TM"/>
</dbReference>
<proteinExistence type="predicted"/>
<dbReference type="AlphaFoldDB" id="A0AAV6KXT2"/>
<dbReference type="EMBL" id="JACTNZ010000003">
    <property type="protein sequence ID" value="KAG5557575.1"/>
    <property type="molecule type" value="Genomic_DNA"/>
</dbReference>